<protein>
    <submittedName>
        <fullName evidence="3">Uncharacterized protein</fullName>
    </submittedName>
</protein>
<feature type="compositionally biased region" description="Polar residues" evidence="1">
    <location>
        <begin position="1"/>
        <end position="11"/>
    </location>
</feature>
<feature type="compositionally biased region" description="Polar residues" evidence="1">
    <location>
        <begin position="24"/>
        <end position="50"/>
    </location>
</feature>
<evidence type="ECO:0000256" key="1">
    <source>
        <dbReference type="SAM" id="MobiDB-lite"/>
    </source>
</evidence>
<accession>A0A915CS94</accession>
<feature type="region of interest" description="Disordered" evidence="1">
    <location>
        <begin position="1"/>
        <end position="67"/>
    </location>
</feature>
<dbReference type="WBParaSite" id="jg12086">
    <property type="protein sequence ID" value="jg12086"/>
    <property type="gene ID" value="jg12086"/>
</dbReference>
<organism evidence="2 3">
    <name type="scientific">Ditylenchus dipsaci</name>
    <dbReference type="NCBI Taxonomy" id="166011"/>
    <lineage>
        <taxon>Eukaryota</taxon>
        <taxon>Metazoa</taxon>
        <taxon>Ecdysozoa</taxon>
        <taxon>Nematoda</taxon>
        <taxon>Chromadorea</taxon>
        <taxon>Rhabditida</taxon>
        <taxon>Tylenchina</taxon>
        <taxon>Tylenchomorpha</taxon>
        <taxon>Sphaerularioidea</taxon>
        <taxon>Anguinidae</taxon>
        <taxon>Anguininae</taxon>
        <taxon>Ditylenchus</taxon>
    </lineage>
</organism>
<evidence type="ECO:0000313" key="2">
    <source>
        <dbReference type="Proteomes" id="UP000887574"/>
    </source>
</evidence>
<sequence>MKTRNSSQKKCQQVLDPAMPIQSVEKQQVQARKASSQQTENQKQANNRAGEQNKEAKSGKHSSENLCRIRRQRDGPSRIAEVIRHNVRRTGFQKLLTVLGKMQRLEKSSFLDEQEIANFKEWSVEYFNPIKVFVYARCYYEYSTRCSTTKVSGIGYESGKILMWKGIETKACSNSLRT</sequence>
<dbReference type="AlphaFoldDB" id="A0A915CS94"/>
<evidence type="ECO:0000313" key="3">
    <source>
        <dbReference type="WBParaSite" id="jg12086"/>
    </source>
</evidence>
<reference evidence="3" key="1">
    <citation type="submission" date="2022-11" db="UniProtKB">
        <authorList>
            <consortium name="WormBaseParasite"/>
        </authorList>
    </citation>
    <scope>IDENTIFICATION</scope>
</reference>
<name>A0A915CS94_9BILA</name>
<proteinExistence type="predicted"/>
<feature type="compositionally biased region" description="Basic and acidic residues" evidence="1">
    <location>
        <begin position="51"/>
        <end position="63"/>
    </location>
</feature>
<keyword evidence="2" id="KW-1185">Reference proteome</keyword>
<dbReference type="Proteomes" id="UP000887574">
    <property type="component" value="Unplaced"/>
</dbReference>